<evidence type="ECO:0000313" key="4">
    <source>
        <dbReference type="Proteomes" id="UP000184226"/>
    </source>
</evidence>
<dbReference type="SUPFAM" id="SSF52402">
    <property type="entry name" value="Adenine nucleotide alpha hydrolases-like"/>
    <property type="match status" value="1"/>
</dbReference>
<evidence type="ECO:0000313" key="3">
    <source>
        <dbReference type="EMBL" id="SHI16636.1"/>
    </source>
</evidence>
<dbReference type="NCBIfam" id="TIGR03573">
    <property type="entry name" value="WbuX"/>
    <property type="match status" value="1"/>
</dbReference>
<accession>A0A1M5YX76</accession>
<dbReference type="STRING" id="658167.SAMN04488135_11135"/>
<dbReference type="EMBL" id="FQXE01000011">
    <property type="protein sequence ID" value="SHI16636.1"/>
    <property type="molecule type" value="Genomic_DNA"/>
</dbReference>
<dbReference type="InterPro" id="IPR020022">
    <property type="entry name" value="N-acetyl_sugar_amidoTrfase"/>
</dbReference>
<reference evidence="3 4" key="1">
    <citation type="submission" date="2016-11" db="EMBL/GenBank/DDBJ databases">
        <authorList>
            <person name="Jaros S."/>
            <person name="Januszkiewicz K."/>
            <person name="Wedrychowicz H."/>
        </authorList>
    </citation>
    <scope>NUCLEOTIDE SEQUENCE [LARGE SCALE GENOMIC DNA]</scope>
    <source>
        <strain evidence="3 4">CGMCC 1.10190</strain>
    </source>
</reference>
<dbReference type="Gene3D" id="3.40.50.620">
    <property type="entry name" value="HUPs"/>
    <property type="match status" value="1"/>
</dbReference>
<dbReference type="InterPro" id="IPR022310">
    <property type="entry name" value="NAD/GMP_synthase"/>
</dbReference>
<evidence type="ECO:0000259" key="2">
    <source>
        <dbReference type="Pfam" id="PF02540"/>
    </source>
</evidence>
<organism evidence="3 4">
    <name type="scientific">Pollutimonas bauzanensis</name>
    <dbReference type="NCBI Taxonomy" id="658167"/>
    <lineage>
        <taxon>Bacteria</taxon>
        <taxon>Pseudomonadati</taxon>
        <taxon>Pseudomonadota</taxon>
        <taxon>Betaproteobacteria</taxon>
        <taxon>Burkholderiales</taxon>
        <taxon>Alcaligenaceae</taxon>
        <taxon>Pollutimonas</taxon>
    </lineage>
</organism>
<keyword evidence="4" id="KW-1185">Reference proteome</keyword>
<evidence type="ECO:0000256" key="1">
    <source>
        <dbReference type="ARBA" id="ARBA00022598"/>
    </source>
</evidence>
<dbReference type="GO" id="GO:0016874">
    <property type="term" value="F:ligase activity"/>
    <property type="evidence" value="ECO:0007669"/>
    <property type="project" value="UniProtKB-KW"/>
</dbReference>
<dbReference type="GO" id="GO:0016740">
    <property type="term" value="F:transferase activity"/>
    <property type="evidence" value="ECO:0007669"/>
    <property type="project" value="UniProtKB-KW"/>
</dbReference>
<protein>
    <submittedName>
        <fullName evidence="3">N-acetyl sugar amidotransferase</fullName>
    </submittedName>
</protein>
<feature type="domain" description="NAD/GMP synthase" evidence="2">
    <location>
        <begin position="69"/>
        <end position="177"/>
    </location>
</feature>
<keyword evidence="1" id="KW-0436">Ligase</keyword>
<name>A0A1M5YX76_9BURK</name>
<dbReference type="RefSeq" id="WP_073105757.1">
    <property type="nucleotide sequence ID" value="NZ_FQXE01000011.1"/>
</dbReference>
<proteinExistence type="predicted"/>
<dbReference type="OrthoDB" id="8557965at2"/>
<dbReference type="InterPro" id="IPR014729">
    <property type="entry name" value="Rossmann-like_a/b/a_fold"/>
</dbReference>
<dbReference type="GO" id="GO:0006163">
    <property type="term" value="P:purine nucleotide metabolic process"/>
    <property type="evidence" value="ECO:0007669"/>
    <property type="project" value="UniProtKB-ARBA"/>
</dbReference>
<keyword evidence="3" id="KW-0808">Transferase</keyword>
<dbReference type="Proteomes" id="UP000184226">
    <property type="component" value="Unassembled WGS sequence"/>
</dbReference>
<dbReference type="AlphaFoldDB" id="A0A1M5YX76"/>
<sequence>MNLSYQVCSRCVMDTSAADISFDAQGVCNYCSEFLAHSRDVIHQDPLAKKAESEAFIAKVKAAGKGKRYDCVVGVSGGVDSSWVLFQAVEHGLRPLAVHMDNGWNSELAQHNIANLVQGLGVDLHTHVIDWGEYKRLMQAFFDADVIDVELLYDNAMLGVNYQQAARHKVNYILSGSNQATEGMRMPPGWNWFKYDKKNIKALAKKFGAVQIRTFPAIGTLEYVRHRLVNRIQWTSFLDMMPYNKFEALAALAERYGYKPYPYKHYESIFTRFYQGYILPNKFGVDKRRLHLGTLVSAGQMTREQAMEGLKGIAYLTEADLERDKQYFMKKMGWSPEELADYIGREGRPHHIYGTELPLWEMFQRGHKRFFRH</sequence>
<gene>
    <name evidence="3" type="ORF">SAMN04488135_11135</name>
</gene>
<dbReference type="Pfam" id="PF02540">
    <property type="entry name" value="NAD_synthase"/>
    <property type="match status" value="1"/>
</dbReference>